<keyword evidence="1" id="KW-1133">Transmembrane helix</keyword>
<protein>
    <submittedName>
        <fullName evidence="2">Uncharacterized protein</fullName>
    </submittedName>
</protein>
<evidence type="ECO:0000313" key="2">
    <source>
        <dbReference type="EMBL" id="PXX79762.1"/>
    </source>
</evidence>
<organism evidence="2 3">
    <name type="scientific">Dielma fastidiosa</name>
    <dbReference type="NCBI Taxonomy" id="1034346"/>
    <lineage>
        <taxon>Bacteria</taxon>
        <taxon>Bacillati</taxon>
        <taxon>Bacillota</taxon>
        <taxon>Erysipelotrichia</taxon>
        <taxon>Erysipelotrichales</taxon>
        <taxon>Erysipelotrichaceae</taxon>
        <taxon>Dielma</taxon>
    </lineage>
</organism>
<comment type="caution">
    <text evidence="2">The sequence shown here is derived from an EMBL/GenBank/DDBJ whole genome shotgun (WGS) entry which is preliminary data.</text>
</comment>
<dbReference type="STRING" id="1034346.GCA_000313565_00827"/>
<keyword evidence="1" id="KW-0472">Membrane</keyword>
<sequence>MFIVSLITFLIVGLSIWFVKKFTPEIKSWYPYYAITIGILFLIVVSITSK</sequence>
<feature type="transmembrane region" description="Helical" evidence="1">
    <location>
        <begin position="31"/>
        <end position="49"/>
    </location>
</feature>
<keyword evidence="3" id="KW-1185">Reference proteome</keyword>
<reference evidence="2 3" key="1">
    <citation type="submission" date="2018-05" db="EMBL/GenBank/DDBJ databases">
        <title>Genomic Encyclopedia of Type Strains, Phase IV (KMG-IV): sequencing the most valuable type-strain genomes for metagenomic binning, comparative biology and taxonomic classification.</title>
        <authorList>
            <person name="Goeker M."/>
        </authorList>
    </citation>
    <scope>NUCLEOTIDE SEQUENCE [LARGE SCALE GENOMIC DNA]</scope>
    <source>
        <strain evidence="2 3">JC118</strain>
    </source>
</reference>
<evidence type="ECO:0000256" key="1">
    <source>
        <dbReference type="SAM" id="Phobius"/>
    </source>
</evidence>
<dbReference type="Proteomes" id="UP000247612">
    <property type="component" value="Unassembled WGS sequence"/>
</dbReference>
<name>A0A318KT15_9FIRM</name>
<gene>
    <name evidence="2" type="ORF">DES51_105236</name>
</gene>
<evidence type="ECO:0000313" key="3">
    <source>
        <dbReference type="Proteomes" id="UP000247612"/>
    </source>
</evidence>
<keyword evidence="1" id="KW-0812">Transmembrane</keyword>
<dbReference type="EMBL" id="QJKH01000005">
    <property type="protein sequence ID" value="PXX79762.1"/>
    <property type="molecule type" value="Genomic_DNA"/>
</dbReference>
<proteinExistence type="predicted"/>
<dbReference type="AlphaFoldDB" id="A0A318KT15"/>
<accession>A0A318KT15</accession>